<accession>A0ABM8UK29</accession>
<proteinExistence type="predicted"/>
<evidence type="ECO:0000256" key="2">
    <source>
        <dbReference type="SAM" id="SignalP"/>
    </source>
</evidence>
<gene>
    <name evidence="3" type="ORF">DYBT9623_00557</name>
</gene>
<keyword evidence="4" id="KW-1185">Reference proteome</keyword>
<feature type="compositionally biased region" description="Low complexity" evidence="1">
    <location>
        <begin position="56"/>
        <end position="67"/>
    </location>
</feature>
<organism evidence="3 4">
    <name type="scientific">Dyadobacter linearis</name>
    <dbReference type="NCBI Taxonomy" id="2823330"/>
    <lineage>
        <taxon>Bacteria</taxon>
        <taxon>Pseudomonadati</taxon>
        <taxon>Bacteroidota</taxon>
        <taxon>Cytophagia</taxon>
        <taxon>Cytophagales</taxon>
        <taxon>Spirosomataceae</taxon>
        <taxon>Dyadobacter</taxon>
    </lineage>
</organism>
<keyword evidence="2" id="KW-0732">Signal</keyword>
<protein>
    <submittedName>
        <fullName evidence="3">Uncharacterized protein</fullName>
    </submittedName>
</protein>
<comment type="caution">
    <text evidence="3">The sequence shown here is derived from an EMBL/GenBank/DDBJ whole genome shotgun (WGS) entry which is preliminary data.</text>
</comment>
<feature type="compositionally biased region" description="Polar residues" evidence="1">
    <location>
        <begin position="32"/>
        <end position="55"/>
    </location>
</feature>
<feature type="compositionally biased region" description="Basic and acidic residues" evidence="1">
    <location>
        <begin position="121"/>
        <end position="137"/>
    </location>
</feature>
<evidence type="ECO:0000313" key="4">
    <source>
        <dbReference type="Proteomes" id="UP000679725"/>
    </source>
</evidence>
<dbReference type="EMBL" id="CAJRAU010000001">
    <property type="protein sequence ID" value="CAG5067830.1"/>
    <property type="molecule type" value="Genomic_DNA"/>
</dbReference>
<sequence>MKKSIMLVAAAMLYATTVSYSQTRGTGAGETNKPSEQNPNSQTTNKTHQGNSEKTSAAPSGGSAQAGNTGATDTRSKQAQQNTPGDGSTRPGGASNENANDVGRYSDNDAANEKSMLNSKKAVEARRKNLTEADTTAKKGSGSAPKNTKNHTGTTGNYQNKEMKHNQRVPTRP</sequence>
<dbReference type="Proteomes" id="UP000679725">
    <property type="component" value="Unassembled WGS sequence"/>
</dbReference>
<reference evidence="3 4" key="1">
    <citation type="submission" date="2021-04" db="EMBL/GenBank/DDBJ databases">
        <authorList>
            <person name="Rodrigo-Torres L."/>
            <person name="Arahal R. D."/>
            <person name="Lucena T."/>
        </authorList>
    </citation>
    <scope>NUCLEOTIDE SEQUENCE [LARGE SCALE GENOMIC DNA]</scope>
    <source>
        <strain evidence="3 4">CECT 9623</strain>
    </source>
</reference>
<name>A0ABM8UK29_9BACT</name>
<evidence type="ECO:0000313" key="3">
    <source>
        <dbReference type="EMBL" id="CAG5067830.1"/>
    </source>
</evidence>
<evidence type="ECO:0000256" key="1">
    <source>
        <dbReference type="SAM" id="MobiDB-lite"/>
    </source>
</evidence>
<feature type="signal peptide" evidence="2">
    <location>
        <begin position="1"/>
        <end position="21"/>
    </location>
</feature>
<feature type="chain" id="PRO_5046064543" evidence="2">
    <location>
        <begin position="22"/>
        <end position="173"/>
    </location>
</feature>
<feature type="compositionally biased region" description="Low complexity" evidence="1">
    <location>
        <begin position="146"/>
        <end position="157"/>
    </location>
</feature>
<dbReference type="RefSeq" id="WP_215231970.1">
    <property type="nucleotide sequence ID" value="NZ_CAJRAU010000001.1"/>
</dbReference>
<feature type="region of interest" description="Disordered" evidence="1">
    <location>
        <begin position="19"/>
        <end position="173"/>
    </location>
</feature>
<feature type="compositionally biased region" description="Polar residues" evidence="1">
    <location>
        <begin position="68"/>
        <end position="86"/>
    </location>
</feature>